<sequence>MEPSTADYGTRLSSTAPLTPRSSTTPGSPLDSTSPTSPASVAPPPSAPSGTSGPPKSPAAPEACEPPHASRLPGFTEQPGPVGLSDPAAPPSDSTQPSPGDLLPPADSLPPEVDDSGPAHDEGFGGEPPTLYLGSGSRIATAVTWLRPQGYVEWEGVLRRAHWHGPAEAFPQPGSPVRIKITGTDADPLSDPPVLVARPLR</sequence>
<dbReference type="RefSeq" id="WP_359701369.1">
    <property type="nucleotide sequence ID" value="NZ_JBEYXT010000259.1"/>
</dbReference>
<reference evidence="2 3" key="1">
    <citation type="submission" date="2024-06" db="EMBL/GenBank/DDBJ databases">
        <title>The Natural Products Discovery Center: Release of the First 8490 Sequenced Strains for Exploring Actinobacteria Biosynthetic Diversity.</title>
        <authorList>
            <person name="Kalkreuter E."/>
            <person name="Kautsar S.A."/>
            <person name="Yang D."/>
            <person name="Bader C.D."/>
            <person name="Teijaro C.N."/>
            <person name="Fluegel L."/>
            <person name="Davis C.M."/>
            <person name="Simpson J.R."/>
            <person name="Lauterbach L."/>
            <person name="Steele A.D."/>
            <person name="Gui C."/>
            <person name="Meng S."/>
            <person name="Li G."/>
            <person name="Viehrig K."/>
            <person name="Ye F."/>
            <person name="Su P."/>
            <person name="Kiefer A.F."/>
            <person name="Nichols A."/>
            <person name="Cepeda A.J."/>
            <person name="Yan W."/>
            <person name="Fan B."/>
            <person name="Jiang Y."/>
            <person name="Adhikari A."/>
            <person name="Zheng C.-J."/>
            <person name="Schuster L."/>
            <person name="Cowan T.M."/>
            <person name="Smanski M.J."/>
            <person name="Chevrette M.G."/>
            <person name="De Carvalho L.P.S."/>
            <person name="Shen B."/>
        </authorList>
    </citation>
    <scope>NUCLEOTIDE SEQUENCE [LARGE SCALE GENOMIC DNA]</scope>
    <source>
        <strain evidence="2 3">NPDC046851</strain>
    </source>
</reference>
<evidence type="ECO:0000313" key="3">
    <source>
        <dbReference type="Proteomes" id="UP001551189"/>
    </source>
</evidence>
<organism evidence="2 3">
    <name type="scientific">Streptomyces neyagawaensis</name>
    <dbReference type="NCBI Taxonomy" id="42238"/>
    <lineage>
        <taxon>Bacteria</taxon>
        <taxon>Bacillati</taxon>
        <taxon>Actinomycetota</taxon>
        <taxon>Actinomycetes</taxon>
        <taxon>Kitasatosporales</taxon>
        <taxon>Streptomycetaceae</taxon>
        <taxon>Streptomyces</taxon>
    </lineage>
</organism>
<accession>A0ABV3B987</accession>
<keyword evidence="3" id="KW-1185">Reference proteome</keyword>
<protein>
    <submittedName>
        <fullName evidence="2">Uncharacterized protein</fullName>
    </submittedName>
</protein>
<evidence type="ECO:0000256" key="1">
    <source>
        <dbReference type="SAM" id="MobiDB-lite"/>
    </source>
</evidence>
<feature type="compositionally biased region" description="Polar residues" evidence="1">
    <location>
        <begin position="11"/>
        <end position="31"/>
    </location>
</feature>
<feature type="region of interest" description="Disordered" evidence="1">
    <location>
        <begin position="182"/>
        <end position="201"/>
    </location>
</feature>
<dbReference type="Proteomes" id="UP001551189">
    <property type="component" value="Unassembled WGS sequence"/>
</dbReference>
<feature type="compositionally biased region" description="Low complexity" evidence="1">
    <location>
        <begin position="48"/>
        <end position="70"/>
    </location>
</feature>
<dbReference type="EMBL" id="JBEYXT010000259">
    <property type="protein sequence ID" value="MEU6806017.1"/>
    <property type="molecule type" value="Genomic_DNA"/>
</dbReference>
<name>A0ABV3B987_9ACTN</name>
<comment type="caution">
    <text evidence="2">The sequence shown here is derived from an EMBL/GenBank/DDBJ whole genome shotgun (WGS) entry which is preliminary data.</text>
</comment>
<evidence type="ECO:0000313" key="2">
    <source>
        <dbReference type="EMBL" id="MEU6806017.1"/>
    </source>
</evidence>
<gene>
    <name evidence="2" type="ORF">ABZ931_34245</name>
</gene>
<feature type="region of interest" description="Disordered" evidence="1">
    <location>
        <begin position="1"/>
        <end position="132"/>
    </location>
</feature>
<proteinExistence type="predicted"/>